<gene>
    <name evidence="1" type="ORF">F2P81_023790</name>
</gene>
<reference evidence="1 2" key="1">
    <citation type="submission" date="2019-06" db="EMBL/GenBank/DDBJ databases">
        <title>Draft genomes of female and male turbot (Scophthalmus maximus).</title>
        <authorList>
            <person name="Xu H."/>
            <person name="Xu X.-W."/>
            <person name="Shao C."/>
            <person name="Chen S."/>
        </authorList>
    </citation>
    <scope>NUCLEOTIDE SEQUENCE [LARGE SCALE GENOMIC DNA]</scope>
    <source>
        <strain evidence="1">Ysfricsl-2016a</strain>
        <tissue evidence="1">Blood</tissue>
    </source>
</reference>
<evidence type="ECO:0000313" key="2">
    <source>
        <dbReference type="Proteomes" id="UP000438429"/>
    </source>
</evidence>
<name>A0A6A4RUV9_SCOMX</name>
<protein>
    <submittedName>
        <fullName evidence="1">Uncharacterized protein</fullName>
    </submittedName>
</protein>
<accession>A0A6A4RUV9</accession>
<comment type="caution">
    <text evidence="1">The sequence shown here is derived from an EMBL/GenBank/DDBJ whole genome shotgun (WGS) entry which is preliminary data.</text>
</comment>
<dbReference type="AlphaFoldDB" id="A0A6A4RUV9"/>
<proteinExistence type="predicted"/>
<evidence type="ECO:0000313" key="1">
    <source>
        <dbReference type="EMBL" id="KAF0023160.1"/>
    </source>
</evidence>
<organism evidence="1 2">
    <name type="scientific">Scophthalmus maximus</name>
    <name type="common">Turbot</name>
    <name type="synonym">Psetta maxima</name>
    <dbReference type="NCBI Taxonomy" id="52904"/>
    <lineage>
        <taxon>Eukaryota</taxon>
        <taxon>Metazoa</taxon>
        <taxon>Chordata</taxon>
        <taxon>Craniata</taxon>
        <taxon>Vertebrata</taxon>
        <taxon>Euteleostomi</taxon>
        <taxon>Actinopterygii</taxon>
        <taxon>Neopterygii</taxon>
        <taxon>Teleostei</taxon>
        <taxon>Neoteleostei</taxon>
        <taxon>Acanthomorphata</taxon>
        <taxon>Carangaria</taxon>
        <taxon>Pleuronectiformes</taxon>
        <taxon>Pleuronectoidei</taxon>
        <taxon>Scophthalmidae</taxon>
        <taxon>Scophthalmus</taxon>
    </lineage>
</organism>
<dbReference type="EMBL" id="VEVO01000022">
    <property type="protein sequence ID" value="KAF0023160.1"/>
    <property type="molecule type" value="Genomic_DNA"/>
</dbReference>
<sequence>MIHFGNSPDPLILPPEHTCFPSELMYSSQGQSDARVQTGVEVWLCDCLDMNPRVYQCIRLRSPLSSIYQPFLLPFIKGNRKGCLYPRLYTDLLKATARVYDLQQPPVNILDELNWDQCSVGVPSTYTGLLHYHHRSM</sequence>
<dbReference type="Proteomes" id="UP000438429">
    <property type="component" value="Unassembled WGS sequence"/>
</dbReference>